<dbReference type="Proteomes" id="UP000548582">
    <property type="component" value="Unassembled WGS sequence"/>
</dbReference>
<dbReference type="EMBL" id="JABBKX010000002">
    <property type="protein sequence ID" value="NMJ40952.1"/>
    <property type="molecule type" value="Genomic_DNA"/>
</dbReference>
<protein>
    <submittedName>
        <fullName evidence="3">Tripartite tricarboxylate transporter substrate binding protein</fullName>
    </submittedName>
</protein>
<proteinExistence type="inferred from homology"/>
<evidence type="ECO:0000313" key="4">
    <source>
        <dbReference type="Proteomes" id="UP000548582"/>
    </source>
</evidence>
<keyword evidence="2" id="KW-0732">Signal</keyword>
<dbReference type="InterPro" id="IPR042100">
    <property type="entry name" value="Bug_dom1"/>
</dbReference>
<feature type="signal peptide" evidence="2">
    <location>
        <begin position="1"/>
        <end position="27"/>
    </location>
</feature>
<dbReference type="PANTHER" id="PTHR42928:SF5">
    <property type="entry name" value="BLR1237 PROTEIN"/>
    <property type="match status" value="1"/>
</dbReference>
<name>A0A848E9W4_9PROT</name>
<dbReference type="RefSeq" id="WP_170053204.1">
    <property type="nucleotide sequence ID" value="NZ_JABBKX010000002.1"/>
</dbReference>
<reference evidence="3 4" key="1">
    <citation type="submission" date="2020-03" db="EMBL/GenBank/DDBJ databases">
        <authorList>
            <person name="Sun Q."/>
        </authorList>
    </citation>
    <scope>NUCLEOTIDE SEQUENCE [LARGE SCALE GENOMIC DNA]</scope>
    <source>
        <strain evidence="3 4">JC162</strain>
    </source>
</reference>
<dbReference type="Gene3D" id="3.40.190.10">
    <property type="entry name" value="Periplasmic binding protein-like II"/>
    <property type="match status" value="1"/>
</dbReference>
<dbReference type="InterPro" id="IPR005064">
    <property type="entry name" value="BUG"/>
</dbReference>
<dbReference type="SUPFAM" id="SSF53850">
    <property type="entry name" value="Periplasmic binding protein-like II"/>
    <property type="match status" value="1"/>
</dbReference>
<comment type="caution">
    <text evidence="3">The sequence shown here is derived from an EMBL/GenBank/DDBJ whole genome shotgun (WGS) entry which is preliminary data.</text>
</comment>
<dbReference type="Gene3D" id="3.40.190.150">
    <property type="entry name" value="Bordetella uptake gene, domain 1"/>
    <property type="match status" value="1"/>
</dbReference>
<comment type="similarity">
    <text evidence="1">Belongs to the UPF0065 (bug) family.</text>
</comment>
<feature type="chain" id="PRO_5032649199" evidence="2">
    <location>
        <begin position="28"/>
        <end position="327"/>
    </location>
</feature>
<accession>A0A848E9W4</accession>
<evidence type="ECO:0000256" key="2">
    <source>
        <dbReference type="SAM" id="SignalP"/>
    </source>
</evidence>
<dbReference type="AlphaFoldDB" id="A0A848E9W4"/>
<evidence type="ECO:0000256" key="1">
    <source>
        <dbReference type="ARBA" id="ARBA00006987"/>
    </source>
</evidence>
<sequence>MRGFTPGRRAMLGLAATGLAAPRLAGAQDAWPSRPVRYICPYAAGGPTDTLSRQFCQKMSEITGQQFVVENRTGSGGVVGNLAIAQSTPDGYTIGMGGIATHAISPTLYARLPFDPHKDFTFVTGLWQLPNLLVINNDIPARSVAELIAVLKANPGRYSYGSAGPGTTLHISGELFKMKAGVDMAHVPYRGSAAAYPDIIAGRVHMIFDNIPGALAQAREGRVRALGVTSAARSPVVPDVPSIAETLPGYDMSSWTCLCGPAGVPRAAIERMSAFARRALEAEDLKRQYLDQGSTAWWTTPEQVADFRAAEEQRLAPIIRASGARAE</sequence>
<dbReference type="PIRSF" id="PIRSF017082">
    <property type="entry name" value="YflP"/>
    <property type="match status" value="1"/>
</dbReference>
<organism evidence="3 4">
    <name type="scientific">Neoroseomonas marina</name>
    <dbReference type="NCBI Taxonomy" id="1232220"/>
    <lineage>
        <taxon>Bacteria</taxon>
        <taxon>Pseudomonadati</taxon>
        <taxon>Pseudomonadota</taxon>
        <taxon>Alphaproteobacteria</taxon>
        <taxon>Acetobacterales</taxon>
        <taxon>Acetobacteraceae</taxon>
        <taxon>Neoroseomonas</taxon>
    </lineage>
</organism>
<dbReference type="Pfam" id="PF03401">
    <property type="entry name" value="TctC"/>
    <property type="match status" value="1"/>
</dbReference>
<dbReference type="PANTHER" id="PTHR42928">
    <property type="entry name" value="TRICARBOXYLATE-BINDING PROTEIN"/>
    <property type="match status" value="1"/>
</dbReference>
<dbReference type="CDD" id="cd13578">
    <property type="entry name" value="PBP2_Bug27"/>
    <property type="match status" value="1"/>
</dbReference>
<gene>
    <name evidence="3" type="ORF">GWK16_06855</name>
</gene>
<keyword evidence="4" id="KW-1185">Reference proteome</keyword>
<evidence type="ECO:0000313" key="3">
    <source>
        <dbReference type="EMBL" id="NMJ40952.1"/>
    </source>
</evidence>